<feature type="transmembrane region" description="Helical" evidence="2">
    <location>
        <begin position="113"/>
        <end position="135"/>
    </location>
</feature>
<evidence type="ECO:0000256" key="2">
    <source>
        <dbReference type="SAM" id="Phobius"/>
    </source>
</evidence>
<dbReference type="AlphaFoldDB" id="I0YIV5"/>
<gene>
    <name evidence="3" type="ORF">COCSUDRAFT_45395</name>
</gene>
<keyword evidence="2" id="KW-0812">Transmembrane</keyword>
<keyword evidence="4" id="KW-1185">Reference proteome</keyword>
<comment type="caution">
    <text evidence="3">The sequence shown here is derived from an EMBL/GenBank/DDBJ whole genome shotgun (WGS) entry which is preliminary data.</text>
</comment>
<evidence type="ECO:0000313" key="4">
    <source>
        <dbReference type="Proteomes" id="UP000007264"/>
    </source>
</evidence>
<keyword evidence="2" id="KW-1133">Transmembrane helix</keyword>
<protein>
    <submittedName>
        <fullName evidence="3">Uncharacterized protein</fullName>
    </submittedName>
</protein>
<proteinExistence type="predicted"/>
<feature type="transmembrane region" description="Helical" evidence="2">
    <location>
        <begin position="36"/>
        <end position="57"/>
    </location>
</feature>
<keyword evidence="2" id="KW-0472">Membrane</keyword>
<organism evidence="3 4">
    <name type="scientific">Coccomyxa subellipsoidea (strain C-169)</name>
    <name type="common">Green microalga</name>
    <dbReference type="NCBI Taxonomy" id="574566"/>
    <lineage>
        <taxon>Eukaryota</taxon>
        <taxon>Viridiplantae</taxon>
        <taxon>Chlorophyta</taxon>
        <taxon>core chlorophytes</taxon>
        <taxon>Trebouxiophyceae</taxon>
        <taxon>Trebouxiophyceae incertae sedis</taxon>
        <taxon>Coccomyxaceae</taxon>
        <taxon>Coccomyxa</taxon>
        <taxon>Coccomyxa subellipsoidea</taxon>
    </lineage>
</organism>
<dbReference type="KEGG" id="csl:COCSUDRAFT_45395"/>
<dbReference type="Proteomes" id="UP000007264">
    <property type="component" value="Unassembled WGS sequence"/>
</dbReference>
<evidence type="ECO:0000256" key="1">
    <source>
        <dbReference type="SAM" id="MobiDB-lite"/>
    </source>
</evidence>
<accession>I0YIV5</accession>
<sequence length="286" mass="31255">MDPWGQEPCPQLLFSLITLLPGTTLPIYVGPTSEHACLVLLPVFLLGIACLSAAPLAGSRSGWGYFYKEGMDSIYLRDLTLSNWTHYIHIGYNEDNFEYGNTTQLVGGYTAGYLLLSCLTALAYLGLWLRCIVLIRRQERGDPERGDPVPPATGGPGRTGTGGTAGREYKRESLIRPLGPWLWPVALVHTVLLAVLVIAFFLLMDATTAYQTTYVAPGEVCHVAPAWAWWCAMSAVFAWLTVSFIAGIEAFQQGREDPSEGVVLRSPQPPRPPRQCPSRTTPGSLA</sequence>
<dbReference type="OrthoDB" id="10522143at2759"/>
<feature type="region of interest" description="Disordered" evidence="1">
    <location>
        <begin position="141"/>
        <end position="166"/>
    </location>
</feature>
<feature type="transmembrane region" description="Helical" evidence="2">
    <location>
        <begin position="227"/>
        <end position="248"/>
    </location>
</feature>
<feature type="compositionally biased region" description="Low complexity" evidence="1">
    <location>
        <begin position="276"/>
        <end position="286"/>
    </location>
</feature>
<name>I0YIV5_COCSC</name>
<dbReference type="GeneID" id="17036390"/>
<feature type="region of interest" description="Disordered" evidence="1">
    <location>
        <begin position="255"/>
        <end position="286"/>
    </location>
</feature>
<feature type="compositionally biased region" description="Gly residues" evidence="1">
    <location>
        <begin position="154"/>
        <end position="165"/>
    </location>
</feature>
<reference evidence="3 4" key="1">
    <citation type="journal article" date="2012" name="Genome Biol.">
        <title>The genome of the polar eukaryotic microalga coccomyxa subellipsoidea reveals traits of cold adaptation.</title>
        <authorList>
            <person name="Blanc G."/>
            <person name="Agarkova I."/>
            <person name="Grimwood J."/>
            <person name="Kuo A."/>
            <person name="Brueggeman A."/>
            <person name="Dunigan D."/>
            <person name="Gurnon J."/>
            <person name="Ladunga I."/>
            <person name="Lindquist E."/>
            <person name="Lucas S."/>
            <person name="Pangilinan J."/>
            <person name="Proschold T."/>
            <person name="Salamov A."/>
            <person name="Schmutz J."/>
            <person name="Weeks D."/>
            <person name="Yamada T."/>
            <person name="Claverie J.M."/>
            <person name="Grigoriev I."/>
            <person name="Van Etten J."/>
            <person name="Lomsadze A."/>
            <person name="Borodovsky M."/>
        </authorList>
    </citation>
    <scope>NUCLEOTIDE SEQUENCE [LARGE SCALE GENOMIC DNA]</scope>
    <source>
        <strain evidence="3 4">C-169</strain>
    </source>
</reference>
<feature type="transmembrane region" description="Helical" evidence="2">
    <location>
        <begin position="181"/>
        <end position="204"/>
    </location>
</feature>
<evidence type="ECO:0000313" key="3">
    <source>
        <dbReference type="EMBL" id="EIE18324.1"/>
    </source>
</evidence>
<dbReference type="EMBL" id="AGSI01000024">
    <property type="protein sequence ID" value="EIE18324.1"/>
    <property type="molecule type" value="Genomic_DNA"/>
</dbReference>
<dbReference type="RefSeq" id="XP_005642868.1">
    <property type="nucleotide sequence ID" value="XM_005642811.1"/>
</dbReference>
<feature type="transmembrane region" description="Helical" evidence="2">
    <location>
        <begin position="12"/>
        <end position="29"/>
    </location>
</feature>